<evidence type="ECO:0000313" key="2">
    <source>
        <dbReference type="Proteomes" id="UP001501757"/>
    </source>
</evidence>
<dbReference type="Proteomes" id="UP001501757">
    <property type="component" value="Unassembled WGS sequence"/>
</dbReference>
<dbReference type="SUPFAM" id="SSF52833">
    <property type="entry name" value="Thioredoxin-like"/>
    <property type="match status" value="1"/>
</dbReference>
<protein>
    <recommendedName>
        <fullName evidence="3">Thioredoxin domain-containing protein</fullName>
    </recommendedName>
</protein>
<gene>
    <name evidence="1" type="ORF">GCM10009092_22590</name>
</gene>
<organism evidence="1 2">
    <name type="scientific">Bowmanella denitrificans</name>
    <dbReference type="NCBI Taxonomy" id="366582"/>
    <lineage>
        <taxon>Bacteria</taxon>
        <taxon>Pseudomonadati</taxon>
        <taxon>Pseudomonadota</taxon>
        <taxon>Gammaproteobacteria</taxon>
        <taxon>Alteromonadales</taxon>
        <taxon>Alteromonadaceae</taxon>
        <taxon>Bowmanella</taxon>
    </lineage>
</organism>
<comment type="caution">
    <text evidence="1">The sequence shown here is derived from an EMBL/GenBank/DDBJ whole genome shotgun (WGS) entry which is preliminary data.</text>
</comment>
<sequence>MDQSLLYLCLLLLALGLALNLKLTFYLYYRIHNPPPPVALTQVPPGERLVLPKARQWLSGCKVELEADQQARVLLFLSSRCDKCREKLPQLSTLPPLAEQAGVRLWLLSTEPDKRLRRFLTDSPLIDHLLKLDKKAYQSLNPSWSSPFYLFIDHAGYLQAAGTIGDEDWQSFMQQMDEVSREMEVAS</sequence>
<name>A0ABN0X9E2_9ALTE</name>
<reference evidence="1 2" key="1">
    <citation type="journal article" date="2019" name="Int. J. Syst. Evol. Microbiol.">
        <title>The Global Catalogue of Microorganisms (GCM) 10K type strain sequencing project: providing services to taxonomists for standard genome sequencing and annotation.</title>
        <authorList>
            <consortium name="The Broad Institute Genomics Platform"/>
            <consortium name="The Broad Institute Genome Sequencing Center for Infectious Disease"/>
            <person name="Wu L."/>
            <person name="Ma J."/>
        </authorList>
    </citation>
    <scope>NUCLEOTIDE SEQUENCE [LARGE SCALE GENOMIC DNA]</scope>
    <source>
        <strain evidence="1 2">JCM 13378</strain>
    </source>
</reference>
<dbReference type="InterPro" id="IPR036249">
    <property type="entry name" value="Thioredoxin-like_sf"/>
</dbReference>
<evidence type="ECO:0000313" key="1">
    <source>
        <dbReference type="EMBL" id="GAA0357868.1"/>
    </source>
</evidence>
<dbReference type="RefSeq" id="WP_343844973.1">
    <property type="nucleotide sequence ID" value="NZ_BAAAEI010000012.1"/>
</dbReference>
<evidence type="ECO:0008006" key="3">
    <source>
        <dbReference type="Google" id="ProtNLM"/>
    </source>
</evidence>
<proteinExistence type="predicted"/>
<keyword evidence="2" id="KW-1185">Reference proteome</keyword>
<dbReference type="Gene3D" id="3.40.30.10">
    <property type="entry name" value="Glutaredoxin"/>
    <property type="match status" value="1"/>
</dbReference>
<dbReference type="EMBL" id="BAAAEI010000012">
    <property type="protein sequence ID" value="GAA0357868.1"/>
    <property type="molecule type" value="Genomic_DNA"/>
</dbReference>
<accession>A0ABN0X9E2</accession>